<protein>
    <submittedName>
        <fullName evidence="1">Uncharacterized protein</fullName>
    </submittedName>
</protein>
<comment type="caution">
    <text evidence="1">The sequence shown here is derived from an EMBL/GenBank/DDBJ whole genome shotgun (WGS) entry which is preliminary data.</text>
</comment>
<gene>
    <name evidence="1" type="primary">Acey_s0221.g2539</name>
    <name evidence="1" type="ORF">Y032_0221g2539</name>
</gene>
<name>A0A016SI36_9BILA</name>
<dbReference type="EMBL" id="JARK01001557">
    <property type="protein sequence ID" value="EYB90295.1"/>
    <property type="molecule type" value="Genomic_DNA"/>
</dbReference>
<keyword evidence="2" id="KW-1185">Reference proteome</keyword>
<reference evidence="2" key="1">
    <citation type="journal article" date="2015" name="Nat. Genet.">
        <title>The genome and transcriptome of the zoonotic hookworm Ancylostoma ceylanicum identify infection-specific gene families.</title>
        <authorList>
            <person name="Schwarz E.M."/>
            <person name="Hu Y."/>
            <person name="Antoshechkin I."/>
            <person name="Miller M.M."/>
            <person name="Sternberg P.W."/>
            <person name="Aroian R.V."/>
        </authorList>
    </citation>
    <scope>NUCLEOTIDE SEQUENCE</scope>
    <source>
        <strain evidence="2">HY135</strain>
    </source>
</reference>
<evidence type="ECO:0000313" key="2">
    <source>
        <dbReference type="Proteomes" id="UP000024635"/>
    </source>
</evidence>
<dbReference type="AlphaFoldDB" id="A0A016SI36"/>
<dbReference type="Proteomes" id="UP000024635">
    <property type="component" value="Unassembled WGS sequence"/>
</dbReference>
<evidence type="ECO:0000313" key="1">
    <source>
        <dbReference type="EMBL" id="EYB90295.1"/>
    </source>
</evidence>
<organism evidence="1 2">
    <name type="scientific">Ancylostoma ceylanicum</name>
    <dbReference type="NCBI Taxonomy" id="53326"/>
    <lineage>
        <taxon>Eukaryota</taxon>
        <taxon>Metazoa</taxon>
        <taxon>Ecdysozoa</taxon>
        <taxon>Nematoda</taxon>
        <taxon>Chromadorea</taxon>
        <taxon>Rhabditida</taxon>
        <taxon>Rhabditina</taxon>
        <taxon>Rhabditomorpha</taxon>
        <taxon>Strongyloidea</taxon>
        <taxon>Ancylostomatidae</taxon>
        <taxon>Ancylostomatinae</taxon>
        <taxon>Ancylostoma</taxon>
    </lineage>
</organism>
<proteinExistence type="predicted"/>
<accession>A0A016SI36</accession>
<sequence>MSEIEIDGDFAYSSVISTEHISVLLETCLAELVCNRGDAKPLSNVFVANVVVASNSGHPAQHLHFPDA</sequence>